<gene>
    <name evidence="8" type="primary">rps19</name>
</gene>
<geneLocation type="mitochondrion" evidence="8"/>
<dbReference type="SUPFAM" id="SSF54570">
    <property type="entry name" value="Ribosomal protein S19"/>
    <property type="match status" value="1"/>
</dbReference>
<keyword evidence="5 7" id="KW-0687">Ribonucleoprotein</keyword>
<dbReference type="GO" id="GO:0005763">
    <property type="term" value="C:mitochondrial small ribosomal subunit"/>
    <property type="evidence" value="ECO:0007669"/>
    <property type="project" value="TreeGrafter"/>
</dbReference>
<dbReference type="InterPro" id="IPR005732">
    <property type="entry name" value="Ribosomal_uS19_bac-type"/>
</dbReference>
<dbReference type="InterPro" id="IPR020934">
    <property type="entry name" value="Ribosomal_uS19_CS"/>
</dbReference>
<dbReference type="NCBIfam" id="TIGR01050">
    <property type="entry name" value="rpsS_bact"/>
    <property type="match status" value="1"/>
</dbReference>
<evidence type="ECO:0000313" key="8">
    <source>
        <dbReference type="EMBL" id="QDB64163.1"/>
    </source>
</evidence>
<evidence type="ECO:0000256" key="5">
    <source>
        <dbReference type="ARBA" id="ARBA00023274"/>
    </source>
</evidence>
<evidence type="ECO:0000256" key="7">
    <source>
        <dbReference type="RuleBase" id="RU003485"/>
    </source>
</evidence>
<sequence length="91" mass="10987">MSRSIWKFPFIDKSLLKKIGENYNNHQTWSRRSVIYPAIVGKTLKIYDGRNMIKREIYEEMVGHKLGEFVRTRKVFVEKKKKGKKQKKNRK</sequence>
<evidence type="ECO:0000256" key="6">
    <source>
        <dbReference type="ARBA" id="ARBA00035253"/>
    </source>
</evidence>
<name>A0A4Y5T7V2_9PHAE</name>
<dbReference type="Gene3D" id="3.30.860.10">
    <property type="entry name" value="30s Ribosomal Protein S19, Chain A"/>
    <property type="match status" value="1"/>
</dbReference>
<reference evidence="8" key="1">
    <citation type="submission" date="2018-02" db="EMBL/GenBank/DDBJ databases">
        <title>Mitochondrial genome of the brown alga Ishige okamurae.</title>
        <authorList>
            <person name="Liu F."/>
        </authorList>
    </citation>
    <scope>NUCLEOTIDE SEQUENCE</scope>
</reference>
<comment type="similarity">
    <text evidence="1 7">Belongs to the universal ribosomal protein uS19 family.</text>
</comment>
<dbReference type="AlphaFoldDB" id="A0A4Y5T7V2"/>
<dbReference type="PIRSF" id="PIRSF002144">
    <property type="entry name" value="Ribosomal_S19"/>
    <property type="match status" value="1"/>
</dbReference>
<keyword evidence="3" id="KW-0694">RNA-binding</keyword>
<keyword evidence="4 7" id="KW-0689">Ribosomal protein</keyword>
<keyword evidence="2" id="KW-0699">rRNA-binding</keyword>
<dbReference type="EMBL" id="MG940857">
    <property type="protein sequence ID" value="QDB64163.1"/>
    <property type="molecule type" value="Genomic_DNA"/>
</dbReference>
<dbReference type="GO" id="GO:0000028">
    <property type="term" value="P:ribosomal small subunit assembly"/>
    <property type="evidence" value="ECO:0007669"/>
    <property type="project" value="TreeGrafter"/>
</dbReference>
<dbReference type="GO" id="GO:0006412">
    <property type="term" value="P:translation"/>
    <property type="evidence" value="ECO:0007669"/>
    <property type="project" value="InterPro"/>
</dbReference>
<keyword evidence="8" id="KW-0496">Mitochondrion</keyword>
<dbReference type="InterPro" id="IPR002222">
    <property type="entry name" value="Ribosomal_uS19"/>
</dbReference>
<dbReference type="HAMAP" id="MF_00531">
    <property type="entry name" value="Ribosomal_uS19"/>
    <property type="match status" value="1"/>
</dbReference>
<organism evidence="8">
    <name type="scientific">Ishige okamurae</name>
    <dbReference type="NCBI Taxonomy" id="233772"/>
    <lineage>
        <taxon>Eukaryota</taxon>
        <taxon>Sar</taxon>
        <taxon>Stramenopiles</taxon>
        <taxon>Ochrophyta</taxon>
        <taxon>PX clade</taxon>
        <taxon>Phaeophyceae</taxon>
        <taxon>Ectocarpales</taxon>
        <taxon>Ishigeaceae</taxon>
        <taxon>Ishige</taxon>
    </lineage>
</organism>
<dbReference type="GO" id="GO:0019843">
    <property type="term" value="F:rRNA binding"/>
    <property type="evidence" value="ECO:0007669"/>
    <property type="project" value="UniProtKB-KW"/>
</dbReference>
<proteinExistence type="inferred from homology"/>
<accession>A0A4Y5T7V2</accession>
<dbReference type="InterPro" id="IPR023575">
    <property type="entry name" value="Ribosomal_uS19_SF"/>
</dbReference>
<dbReference type="PANTHER" id="PTHR11880:SF8">
    <property type="entry name" value="SMALL RIBOSOMAL SUBUNIT PROTEIN US19M"/>
    <property type="match status" value="1"/>
</dbReference>
<evidence type="ECO:0000256" key="2">
    <source>
        <dbReference type="ARBA" id="ARBA00022730"/>
    </source>
</evidence>
<dbReference type="PANTHER" id="PTHR11880">
    <property type="entry name" value="RIBOSOMAL PROTEIN S19P FAMILY MEMBER"/>
    <property type="match status" value="1"/>
</dbReference>
<evidence type="ECO:0000256" key="4">
    <source>
        <dbReference type="ARBA" id="ARBA00022980"/>
    </source>
</evidence>
<dbReference type="GO" id="GO:0003735">
    <property type="term" value="F:structural constituent of ribosome"/>
    <property type="evidence" value="ECO:0007669"/>
    <property type="project" value="InterPro"/>
</dbReference>
<dbReference type="PRINTS" id="PR00975">
    <property type="entry name" value="RIBOSOMALS19"/>
</dbReference>
<dbReference type="PROSITE" id="PS00323">
    <property type="entry name" value="RIBOSOMAL_S19"/>
    <property type="match status" value="1"/>
</dbReference>
<protein>
    <recommendedName>
        <fullName evidence="6">Small ribosomal subunit protein uS19c</fullName>
    </recommendedName>
</protein>
<dbReference type="Pfam" id="PF00203">
    <property type="entry name" value="Ribosomal_S19"/>
    <property type="match status" value="1"/>
</dbReference>
<evidence type="ECO:0000256" key="3">
    <source>
        <dbReference type="ARBA" id="ARBA00022884"/>
    </source>
</evidence>
<evidence type="ECO:0000256" key="1">
    <source>
        <dbReference type="ARBA" id="ARBA00007345"/>
    </source>
</evidence>